<gene>
    <name evidence="2" type="ORF">SDC9_135199</name>
</gene>
<evidence type="ECO:0000256" key="1">
    <source>
        <dbReference type="SAM" id="MobiDB-lite"/>
    </source>
</evidence>
<reference evidence="2" key="1">
    <citation type="submission" date="2019-08" db="EMBL/GenBank/DDBJ databases">
        <authorList>
            <person name="Kucharzyk K."/>
            <person name="Murdoch R.W."/>
            <person name="Higgins S."/>
            <person name="Loffler F."/>
        </authorList>
    </citation>
    <scope>NUCLEOTIDE SEQUENCE</scope>
</reference>
<proteinExistence type="predicted"/>
<protein>
    <submittedName>
        <fullName evidence="2">Uncharacterized protein</fullName>
    </submittedName>
</protein>
<name>A0A645DGD1_9ZZZZ</name>
<dbReference type="EMBL" id="VSSQ01035778">
    <property type="protein sequence ID" value="MPM88098.1"/>
    <property type="molecule type" value="Genomic_DNA"/>
</dbReference>
<comment type="caution">
    <text evidence="2">The sequence shown here is derived from an EMBL/GenBank/DDBJ whole genome shotgun (WGS) entry which is preliminary data.</text>
</comment>
<feature type="region of interest" description="Disordered" evidence="1">
    <location>
        <begin position="32"/>
        <end position="52"/>
    </location>
</feature>
<organism evidence="2">
    <name type="scientific">bioreactor metagenome</name>
    <dbReference type="NCBI Taxonomy" id="1076179"/>
    <lineage>
        <taxon>unclassified sequences</taxon>
        <taxon>metagenomes</taxon>
        <taxon>ecological metagenomes</taxon>
    </lineage>
</organism>
<evidence type="ECO:0000313" key="2">
    <source>
        <dbReference type="EMBL" id="MPM88098.1"/>
    </source>
</evidence>
<sequence length="52" mass="5510">MDAMLEPTHDTKKPFHIPRTKAFAKTIAKSGNTGANVSTATNKSPITAANNL</sequence>
<accession>A0A645DGD1</accession>
<dbReference type="AlphaFoldDB" id="A0A645DGD1"/>